<gene>
    <name evidence="1" type="ORF">IBG28_14105</name>
</gene>
<dbReference type="EMBL" id="CP061081">
    <property type="protein sequence ID" value="QNT04833.1"/>
    <property type="molecule type" value="Genomic_DNA"/>
</dbReference>
<proteinExistence type="predicted"/>
<dbReference type="PROSITE" id="PS51257">
    <property type="entry name" value="PROKAR_LIPOPROTEIN"/>
    <property type="match status" value="1"/>
</dbReference>
<dbReference type="RefSeq" id="WP_111606890.1">
    <property type="nucleotide sequence ID" value="NZ_BMLJ01000010.1"/>
</dbReference>
<dbReference type="Pfam" id="PF06097">
    <property type="entry name" value="DUF945"/>
    <property type="match status" value="1"/>
</dbReference>
<sequence length="450" mass="50045">MKKTLAVLVFILVAACLIAPKFIAPRHQEKVVELIDNINKTPGYSAKIISTDSAWFGSENKVLFTLNTAQMDPSLQEQNIDIELVLDTHYGPLLFSNQGLFGLYTTTIKIDGNEQRSILNWDESTPLYQLSVFGSVMGNIKVADNIPAFSNLEDTFHFSGYSGKGELTSTAFSYEGNLESINVDDTYSPLKAEGFNVSVELNASLDTIMQGGFYDSTTDFSLERLNIGANTQLSGLNIEMGSNLNQETQLGHMEVSYLINEITSDNFKANDLILVTELDNLDNQFFIDYKNFSDNFSTNNASFEDMYETLLIFMQDNLGEVLAAKPEFNIPKFSGSFPEGSFNATLTSRLADISTPSVETLVTPEFWFYNTIVKAEIEADQNLVTKLAERFIASQMRAPLNAPEVKQQALLFVDGLAQQGLIRLKNAKYKSEITVENGQGKVFDLSFPLM</sequence>
<dbReference type="OrthoDB" id="6320601at2"/>
<reference evidence="1 2" key="1">
    <citation type="submission" date="2020-09" db="EMBL/GenBank/DDBJ databases">
        <title>Complete genome sequence of an Arctic sea ice bacterium Marinomonas arctica BSI20414.</title>
        <authorList>
            <person name="Liao L."/>
            <person name="Chen B."/>
        </authorList>
    </citation>
    <scope>NUCLEOTIDE SEQUENCE [LARGE SCALE GENOMIC DNA]</scope>
    <source>
        <strain evidence="1 2">BSI20414</strain>
    </source>
</reference>
<dbReference type="InterPro" id="IPR010352">
    <property type="entry name" value="DUF945"/>
</dbReference>
<name>A0A7H1J2W7_9GAMM</name>
<protein>
    <submittedName>
        <fullName evidence="1">YdgA family protein</fullName>
    </submittedName>
</protein>
<dbReference type="Proteomes" id="UP000516370">
    <property type="component" value="Chromosome"/>
</dbReference>
<dbReference type="AlphaFoldDB" id="A0A7H1J2W7"/>
<dbReference type="KEGG" id="mard:IBG28_14105"/>
<evidence type="ECO:0000313" key="2">
    <source>
        <dbReference type="Proteomes" id="UP000516370"/>
    </source>
</evidence>
<evidence type="ECO:0000313" key="1">
    <source>
        <dbReference type="EMBL" id="QNT04833.1"/>
    </source>
</evidence>
<accession>A0A7H1J2W7</accession>
<organism evidence="1 2">
    <name type="scientific">Marinomonas arctica</name>
    <dbReference type="NCBI Taxonomy" id="383750"/>
    <lineage>
        <taxon>Bacteria</taxon>
        <taxon>Pseudomonadati</taxon>
        <taxon>Pseudomonadota</taxon>
        <taxon>Gammaproteobacteria</taxon>
        <taxon>Oceanospirillales</taxon>
        <taxon>Oceanospirillaceae</taxon>
        <taxon>Marinomonas</taxon>
    </lineage>
</organism>
<keyword evidence="2" id="KW-1185">Reference proteome</keyword>